<dbReference type="STRING" id="58117.SAMN05421833_10318"/>
<dbReference type="RefSeq" id="WP_076433236.1">
    <property type="nucleotide sequence ID" value="NZ_FTNI01000003.1"/>
</dbReference>
<reference evidence="2" key="1">
    <citation type="submission" date="2017-01" db="EMBL/GenBank/DDBJ databases">
        <authorList>
            <person name="Varghese N."/>
            <person name="Submissions S."/>
        </authorList>
    </citation>
    <scope>NUCLEOTIDE SEQUENCE [LARGE SCALE GENOMIC DNA]</scope>
    <source>
        <strain evidence="2">ATCC 12950</strain>
    </source>
</reference>
<evidence type="ECO:0000313" key="1">
    <source>
        <dbReference type="EMBL" id="SIQ64543.1"/>
    </source>
</evidence>
<gene>
    <name evidence="1" type="ORF">SAMN05421833_10318</name>
</gene>
<protein>
    <submittedName>
        <fullName evidence="1">Uncharacterized protein</fullName>
    </submittedName>
</protein>
<evidence type="ECO:0000313" key="2">
    <source>
        <dbReference type="Proteomes" id="UP000186096"/>
    </source>
</evidence>
<dbReference type="OrthoDB" id="3538051at2"/>
<sequence>MIRRLFYMSLGVFLAVWTMRKLQSLRPDHVARRTADRAVSLTDQLRDFAGEVRRLSASRETELRAEFGLETVDGSTTSKNSIYDVKDGR</sequence>
<accession>A0A1N6UG51</accession>
<keyword evidence="2" id="KW-1185">Reference proteome</keyword>
<dbReference type="EMBL" id="FTNI01000003">
    <property type="protein sequence ID" value="SIQ64543.1"/>
    <property type="molecule type" value="Genomic_DNA"/>
</dbReference>
<dbReference type="Proteomes" id="UP000186096">
    <property type="component" value="Unassembled WGS sequence"/>
</dbReference>
<proteinExistence type="predicted"/>
<dbReference type="AlphaFoldDB" id="A0A1N6UG51"/>
<name>A0A1N6UG51_9ACTN</name>
<organism evidence="1 2">
    <name type="scientific">Microbispora rosea</name>
    <dbReference type="NCBI Taxonomy" id="58117"/>
    <lineage>
        <taxon>Bacteria</taxon>
        <taxon>Bacillati</taxon>
        <taxon>Actinomycetota</taxon>
        <taxon>Actinomycetes</taxon>
        <taxon>Streptosporangiales</taxon>
        <taxon>Streptosporangiaceae</taxon>
        <taxon>Microbispora</taxon>
    </lineage>
</organism>